<gene>
    <name evidence="6" type="ORF">ACHAW5_004067</name>
    <name evidence="5" type="ORF">ACHAW5_005771</name>
</gene>
<name>A0ABD3MFI4_9STRA</name>
<keyword evidence="2" id="KW-0539">Nucleus</keyword>
<reference evidence="5 7" key="1">
    <citation type="submission" date="2024-10" db="EMBL/GenBank/DDBJ databases">
        <title>Updated reference genomes for cyclostephanoid diatoms.</title>
        <authorList>
            <person name="Roberts W.R."/>
            <person name="Alverson A.J."/>
        </authorList>
    </citation>
    <scope>NUCLEOTIDE SEQUENCE [LARGE SCALE GENOMIC DNA]</scope>
    <source>
        <strain evidence="5 7">AJA276-08</strain>
    </source>
</reference>
<dbReference type="Pfam" id="PF09011">
    <property type="entry name" value="HMG_box_2"/>
    <property type="match status" value="1"/>
</dbReference>
<keyword evidence="1 2" id="KW-0238">DNA-binding</keyword>
<evidence type="ECO:0000313" key="5">
    <source>
        <dbReference type="EMBL" id="KAL3761399.1"/>
    </source>
</evidence>
<proteinExistence type="predicted"/>
<dbReference type="GO" id="GO:0005634">
    <property type="term" value="C:nucleus"/>
    <property type="evidence" value="ECO:0007669"/>
    <property type="project" value="UniProtKB-UniRule"/>
</dbReference>
<dbReference type="InterPro" id="IPR050342">
    <property type="entry name" value="HMGB"/>
</dbReference>
<feature type="region of interest" description="Disordered" evidence="3">
    <location>
        <begin position="1"/>
        <end position="29"/>
    </location>
</feature>
<feature type="domain" description="HMG box" evidence="4">
    <location>
        <begin position="192"/>
        <end position="260"/>
    </location>
</feature>
<dbReference type="CDD" id="cd00084">
    <property type="entry name" value="HMG-box_SF"/>
    <property type="match status" value="2"/>
</dbReference>
<evidence type="ECO:0000256" key="2">
    <source>
        <dbReference type="PROSITE-ProRule" id="PRU00267"/>
    </source>
</evidence>
<dbReference type="PANTHER" id="PTHR48112:SF22">
    <property type="entry name" value="MITOCHONDRIAL TRANSCRIPTION FACTOR A, ISOFORM B"/>
    <property type="match status" value="1"/>
</dbReference>
<dbReference type="Pfam" id="PF00505">
    <property type="entry name" value="HMG_box"/>
    <property type="match status" value="2"/>
</dbReference>
<dbReference type="SMART" id="SM00398">
    <property type="entry name" value="HMG"/>
    <property type="match status" value="3"/>
</dbReference>
<feature type="domain" description="HMG box" evidence="4">
    <location>
        <begin position="100"/>
        <end position="174"/>
    </location>
</feature>
<dbReference type="PROSITE" id="PS50118">
    <property type="entry name" value="HMG_BOX_2"/>
    <property type="match status" value="3"/>
</dbReference>
<feature type="domain" description="HMG box" evidence="4">
    <location>
        <begin position="322"/>
        <end position="390"/>
    </location>
</feature>
<dbReference type="PRINTS" id="PR00886">
    <property type="entry name" value="HIGHMOBLTY12"/>
</dbReference>
<dbReference type="PANTHER" id="PTHR48112">
    <property type="entry name" value="HIGH MOBILITY GROUP PROTEIN DSP1"/>
    <property type="match status" value="1"/>
</dbReference>
<dbReference type="AlphaFoldDB" id="A0ABD3MFI4"/>
<organism evidence="5 7">
    <name type="scientific">Stephanodiscus triporus</name>
    <dbReference type="NCBI Taxonomy" id="2934178"/>
    <lineage>
        <taxon>Eukaryota</taxon>
        <taxon>Sar</taxon>
        <taxon>Stramenopiles</taxon>
        <taxon>Ochrophyta</taxon>
        <taxon>Bacillariophyta</taxon>
        <taxon>Coscinodiscophyceae</taxon>
        <taxon>Thalassiosirophycidae</taxon>
        <taxon>Stephanodiscales</taxon>
        <taxon>Stephanodiscaceae</taxon>
        <taxon>Stephanodiscus</taxon>
    </lineage>
</organism>
<evidence type="ECO:0000259" key="4">
    <source>
        <dbReference type="PROSITE" id="PS50118"/>
    </source>
</evidence>
<dbReference type="GO" id="GO:0003677">
    <property type="term" value="F:DNA binding"/>
    <property type="evidence" value="ECO:0007669"/>
    <property type="project" value="UniProtKB-UniRule"/>
</dbReference>
<comment type="caution">
    <text evidence="5">The sequence shown here is derived from an EMBL/GenBank/DDBJ whole genome shotgun (WGS) entry which is preliminary data.</text>
</comment>
<protein>
    <recommendedName>
        <fullName evidence="4">HMG box domain-containing protein</fullName>
    </recommendedName>
</protein>
<evidence type="ECO:0000313" key="7">
    <source>
        <dbReference type="Proteomes" id="UP001530315"/>
    </source>
</evidence>
<sequence length="414" mass="48500">MMPMEDFMPQPDPPTESQGQYPQHQFTVPPLNPPPSFFHHITNADYYANLDGDHDLLNFEYPSFPMETRDEQYGHFSSQEYNPSSGTNLVTVYKKAPDAPKRFRSSYVHFFMDFLGKKKKELGPDGLPLKFCISSVSKECSRAWKALPEDQRKYWHDLSEVEKRGFNEQKAVFQGPWRIATNKVKQKKEGAPKRSPSAFFLFANARRPLIKEEHPGMSNKMVVKTCSEIWKKLPKSEKAPYLDKERRLRAQYHIDAKHWKRNVKEGQEDKGGKIETVISDGVAEQERRLTGHFCLPEPMRFVESSVAVSGRKRTRDRDPNAPKRSPPAFFLFVNHCRPPLKQEYPELRHTELVKLLGQKWSAMSEEEKRPFRNREELLRQQYHIDIQNYKKQALPVQKYYALDPMRTQHAHRPV</sequence>
<evidence type="ECO:0000256" key="1">
    <source>
        <dbReference type="ARBA" id="ARBA00023125"/>
    </source>
</evidence>
<feature type="DNA-binding region" description="HMG box" evidence="2">
    <location>
        <begin position="322"/>
        <end position="390"/>
    </location>
</feature>
<evidence type="ECO:0000256" key="3">
    <source>
        <dbReference type="SAM" id="MobiDB-lite"/>
    </source>
</evidence>
<dbReference type="Proteomes" id="UP001530315">
    <property type="component" value="Unassembled WGS sequence"/>
</dbReference>
<dbReference type="EMBL" id="JALLAZ020001852">
    <property type="protein sequence ID" value="KAL3761399.1"/>
    <property type="molecule type" value="Genomic_DNA"/>
</dbReference>
<feature type="compositionally biased region" description="Polar residues" evidence="3">
    <location>
        <begin position="15"/>
        <end position="26"/>
    </location>
</feature>
<dbReference type="Gene3D" id="1.10.30.10">
    <property type="entry name" value="High mobility group box domain"/>
    <property type="match status" value="3"/>
</dbReference>
<dbReference type="SUPFAM" id="SSF47095">
    <property type="entry name" value="HMG-box"/>
    <property type="match status" value="3"/>
</dbReference>
<feature type="DNA-binding region" description="HMG box" evidence="2">
    <location>
        <begin position="192"/>
        <end position="260"/>
    </location>
</feature>
<feature type="DNA-binding region" description="HMG box" evidence="2">
    <location>
        <begin position="100"/>
        <end position="174"/>
    </location>
</feature>
<evidence type="ECO:0000313" key="6">
    <source>
        <dbReference type="EMBL" id="KAL3769630.1"/>
    </source>
</evidence>
<accession>A0ABD3MFI4</accession>
<dbReference type="InterPro" id="IPR009071">
    <property type="entry name" value="HMG_box_dom"/>
</dbReference>
<keyword evidence="7" id="KW-1185">Reference proteome</keyword>
<dbReference type="InterPro" id="IPR036910">
    <property type="entry name" value="HMG_box_dom_sf"/>
</dbReference>
<dbReference type="EMBL" id="JALLAZ020001650">
    <property type="protein sequence ID" value="KAL3769630.1"/>
    <property type="molecule type" value="Genomic_DNA"/>
</dbReference>